<proteinExistence type="predicted"/>
<protein>
    <recommendedName>
        <fullName evidence="5">Ig-like domain-containing protein</fullName>
    </recommendedName>
</protein>
<name>D2HTU9_AILME</name>
<feature type="domain" description="Ig-like" evidence="5">
    <location>
        <begin position="25"/>
        <end position="112"/>
    </location>
</feature>
<dbReference type="InterPro" id="IPR003599">
    <property type="entry name" value="Ig_sub"/>
</dbReference>
<dbReference type="Gene3D" id="2.60.40.10">
    <property type="entry name" value="Immunoglobulins"/>
    <property type="match status" value="1"/>
</dbReference>
<dbReference type="InterPro" id="IPR013106">
    <property type="entry name" value="Ig_V-set"/>
</dbReference>
<dbReference type="PANTHER" id="PTHR19256">
    <property type="entry name" value="T-CELL RECEPTOR GAMMA CHAIN"/>
    <property type="match status" value="1"/>
</dbReference>
<dbReference type="Pfam" id="PF07686">
    <property type="entry name" value="V-set"/>
    <property type="match status" value="1"/>
</dbReference>
<sequence length="112" mass="12406">MLRTCPLFHLTVFCAEVSLGILLEPDTKTLTVLVGEPATLRCSVTGGDLKNYQVSWYKKTEDSSLILAYRPSNNTNEDSRSNFKGNTNASKSQLDIQRTTVEDAGTYYCACD</sequence>
<evidence type="ECO:0000256" key="4">
    <source>
        <dbReference type="SAM" id="SignalP"/>
    </source>
</evidence>
<feature type="region of interest" description="Disordered" evidence="3">
    <location>
        <begin position="71"/>
        <end position="94"/>
    </location>
</feature>
<feature type="signal peptide" evidence="4">
    <location>
        <begin position="1"/>
        <end position="20"/>
    </location>
</feature>
<gene>
    <name evidence="6" type="ORF">PANDA_015640</name>
</gene>
<evidence type="ECO:0000256" key="1">
    <source>
        <dbReference type="ARBA" id="ARBA00023170"/>
    </source>
</evidence>
<dbReference type="AlphaFoldDB" id="D2HTU9"/>
<dbReference type="PROSITE" id="PS50835">
    <property type="entry name" value="IG_LIKE"/>
    <property type="match status" value="1"/>
</dbReference>
<dbReference type="InterPro" id="IPR036179">
    <property type="entry name" value="Ig-like_dom_sf"/>
</dbReference>
<reference evidence="6" key="1">
    <citation type="journal article" date="2010" name="Nature">
        <title>The sequence and de novo assembly of the giant panda genome.</title>
        <authorList>
            <person name="Li R."/>
            <person name="Fan W."/>
            <person name="Tian G."/>
            <person name="Zhu H."/>
            <person name="He L."/>
            <person name="Cai J."/>
            <person name="Huang Q."/>
            <person name="Cai Q."/>
            <person name="Li B."/>
            <person name="Bai Y."/>
            <person name="Zhang Z."/>
            <person name="Zhang Y."/>
            <person name="Wang W."/>
            <person name="Li J."/>
            <person name="Wei F."/>
            <person name="Li H."/>
            <person name="Jian M."/>
            <person name="Li J."/>
            <person name="Zhang Z."/>
            <person name="Nielsen R."/>
            <person name="Li D."/>
            <person name="Gu W."/>
            <person name="Yang Z."/>
            <person name="Xuan Z."/>
            <person name="Ryder O.A."/>
            <person name="Leung F.C."/>
            <person name="Zhou Y."/>
            <person name="Cao J."/>
            <person name="Sun X."/>
            <person name="Fu Y."/>
            <person name="Fang X."/>
            <person name="Guo X."/>
            <person name="Wang B."/>
            <person name="Hou R."/>
            <person name="Shen F."/>
            <person name="Mu B."/>
            <person name="Ni P."/>
            <person name="Lin R."/>
            <person name="Qian W."/>
            <person name="Wang G."/>
            <person name="Yu C."/>
            <person name="Nie W."/>
            <person name="Wang J."/>
            <person name="Wu Z."/>
            <person name="Liang H."/>
            <person name="Min J."/>
            <person name="Wu Q."/>
            <person name="Cheng S."/>
            <person name="Ruan J."/>
            <person name="Wang M."/>
            <person name="Shi Z."/>
            <person name="Wen M."/>
            <person name="Liu B."/>
            <person name="Ren X."/>
            <person name="Zheng H."/>
            <person name="Dong D."/>
            <person name="Cook K."/>
            <person name="Shan G."/>
            <person name="Zhang H."/>
            <person name="Kosiol C."/>
            <person name="Xie X."/>
            <person name="Lu Z."/>
            <person name="Zheng H."/>
            <person name="Li Y."/>
            <person name="Steiner C.C."/>
            <person name="Lam T.T."/>
            <person name="Lin S."/>
            <person name="Zhang Q."/>
            <person name="Li G."/>
            <person name="Tian J."/>
            <person name="Gong T."/>
            <person name="Liu H."/>
            <person name="Zhang D."/>
            <person name="Fang L."/>
            <person name="Ye C."/>
            <person name="Zhang J."/>
            <person name="Hu W."/>
            <person name="Xu A."/>
            <person name="Ren Y."/>
            <person name="Zhang G."/>
            <person name="Bruford M.W."/>
            <person name="Li Q."/>
            <person name="Ma L."/>
            <person name="Guo Y."/>
            <person name="An N."/>
            <person name="Hu Y."/>
            <person name="Zheng Y."/>
            <person name="Shi Y."/>
            <person name="Li Z."/>
            <person name="Liu Q."/>
            <person name="Chen Y."/>
            <person name="Zhao J."/>
            <person name="Qu N."/>
            <person name="Zhao S."/>
            <person name="Tian F."/>
            <person name="Wang X."/>
            <person name="Wang H."/>
            <person name="Xu L."/>
            <person name="Liu X."/>
            <person name="Vinar T."/>
            <person name="Wang Y."/>
            <person name="Lam T.W."/>
            <person name="Yiu S.M."/>
            <person name="Liu S."/>
            <person name="Zhang H."/>
            <person name="Li D."/>
            <person name="Huang Y."/>
            <person name="Wang X."/>
            <person name="Yang G."/>
            <person name="Jiang Z."/>
            <person name="Wang J."/>
            <person name="Qin N."/>
            <person name="Li L."/>
            <person name="Li J."/>
            <person name="Bolund L."/>
            <person name="Kristiansen K."/>
            <person name="Wong G.K."/>
            <person name="Olson M."/>
            <person name="Zhang X."/>
            <person name="Li S."/>
            <person name="Yang H."/>
            <person name="Wang J."/>
            <person name="Wang J."/>
        </authorList>
    </citation>
    <scope>NUCLEOTIDE SEQUENCE [LARGE SCALE GENOMIC DNA]</scope>
</reference>
<feature type="non-terminal residue" evidence="6">
    <location>
        <position position="112"/>
    </location>
</feature>
<dbReference type="InParanoid" id="D2HTU9"/>
<evidence type="ECO:0000256" key="3">
    <source>
        <dbReference type="SAM" id="MobiDB-lite"/>
    </source>
</evidence>
<feature type="chain" id="PRO_5003031252" description="Ig-like domain-containing protein" evidence="4">
    <location>
        <begin position="21"/>
        <end position="112"/>
    </location>
</feature>
<evidence type="ECO:0000256" key="2">
    <source>
        <dbReference type="ARBA" id="ARBA00023319"/>
    </source>
</evidence>
<organism evidence="6">
    <name type="scientific">Ailuropoda melanoleuca</name>
    <name type="common">Giant panda</name>
    <dbReference type="NCBI Taxonomy" id="9646"/>
    <lineage>
        <taxon>Eukaryota</taxon>
        <taxon>Metazoa</taxon>
        <taxon>Chordata</taxon>
        <taxon>Craniata</taxon>
        <taxon>Vertebrata</taxon>
        <taxon>Euteleostomi</taxon>
        <taxon>Mammalia</taxon>
        <taxon>Eutheria</taxon>
        <taxon>Laurasiatheria</taxon>
        <taxon>Carnivora</taxon>
        <taxon>Caniformia</taxon>
        <taxon>Ursidae</taxon>
        <taxon>Ailuropoda</taxon>
    </lineage>
</organism>
<dbReference type="InterPro" id="IPR051117">
    <property type="entry name" value="TRG_var/const_region"/>
</dbReference>
<evidence type="ECO:0000313" key="6">
    <source>
        <dbReference type="EMBL" id="EFB18947.1"/>
    </source>
</evidence>
<dbReference type="SUPFAM" id="SSF48726">
    <property type="entry name" value="Immunoglobulin"/>
    <property type="match status" value="1"/>
</dbReference>
<dbReference type="InterPro" id="IPR013783">
    <property type="entry name" value="Ig-like_fold"/>
</dbReference>
<keyword evidence="2" id="KW-0393">Immunoglobulin domain</keyword>
<dbReference type="PANTHER" id="PTHR19256:SF44">
    <property type="entry name" value="T CELL RECEPTOR GAMMA VARIABLE 9"/>
    <property type="match status" value="1"/>
</dbReference>
<dbReference type="HOGENOM" id="CLU_077975_4_0_1"/>
<evidence type="ECO:0000259" key="5">
    <source>
        <dbReference type="PROSITE" id="PS50835"/>
    </source>
</evidence>
<dbReference type="InterPro" id="IPR007110">
    <property type="entry name" value="Ig-like_dom"/>
</dbReference>
<dbReference type="SMART" id="SM00406">
    <property type="entry name" value="IGv"/>
    <property type="match status" value="1"/>
</dbReference>
<accession>D2HTU9</accession>
<dbReference type="SMART" id="SM00409">
    <property type="entry name" value="IG"/>
    <property type="match status" value="1"/>
</dbReference>
<keyword evidence="1" id="KW-0675">Receptor</keyword>
<keyword evidence="4" id="KW-0732">Signal</keyword>
<dbReference type="OMA" id="CPLFYLT"/>
<dbReference type="EMBL" id="GL193372">
    <property type="protein sequence ID" value="EFB18947.1"/>
    <property type="molecule type" value="Genomic_DNA"/>
</dbReference>